<proteinExistence type="predicted"/>
<dbReference type="HOGENOM" id="CLU_016576_0_0_1"/>
<protein>
    <submittedName>
        <fullName evidence="2">Uncharacterized protein</fullName>
    </submittedName>
</protein>
<dbReference type="GeneID" id="25977594"/>
<feature type="region of interest" description="Disordered" evidence="1">
    <location>
        <begin position="556"/>
        <end position="575"/>
    </location>
</feature>
<feature type="compositionally biased region" description="Low complexity" evidence="1">
    <location>
        <begin position="467"/>
        <end position="479"/>
    </location>
</feature>
<evidence type="ECO:0000313" key="2">
    <source>
        <dbReference type="EMBL" id="EFW98537.1"/>
    </source>
</evidence>
<reference evidence="2 3" key="1">
    <citation type="journal article" date="2011" name="Proc. Natl. Acad. Sci. U.S.A.">
        <title>Genome and transcriptome analyses of the mountain pine beetle-fungal symbiont Grosmannia clavigera, a lodgepole pine pathogen.</title>
        <authorList>
            <person name="DiGuistini S."/>
            <person name="Wang Y."/>
            <person name="Liao N.Y."/>
            <person name="Taylor G."/>
            <person name="Tanguay P."/>
            <person name="Feau N."/>
            <person name="Henrissat B."/>
            <person name="Chan S.K."/>
            <person name="Hesse-Orce U."/>
            <person name="Alamouti S.M."/>
            <person name="Tsui C.K.M."/>
            <person name="Docking R.T."/>
            <person name="Levasseur A."/>
            <person name="Haridas S."/>
            <person name="Robertson G."/>
            <person name="Birol I."/>
            <person name="Holt R.A."/>
            <person name="Marra M.A."/>
            <person name="Hamelin R.C."/>
            <person name="Hirst M."/>
            <person name="Jones S.J.M."/>
            <person name="Bohlmann J."/>
            <person name="Breuil C."/>
        </authorList>
    </citation>
    <scope>NUCLEOTIDE SEQUENCE [LARGE SCALE GENOMIC DNA]</scope>
    <source>
        <strain evidence="3">kw1407 / UAMH 11150</strain>
    </source>
</reference>
<dbReference type="EMBL" id="GL630006">
    <property type="protein sequence ID" value="EFW98537.1"/>
    <property type="molecule type" value="Genomic_DNA"/>
</dbReference>
<name>F0XTK2_GROCL</name>
<dbReference type="Proteomes" id="UP000007796">
    <property type="component" value="Unassembled WGS sequence"/>
</dbReference>
<feature type="region of interest" description="Disordered" evidence="1">
    <location>
        <begin position="402"/>
        <end position="536"/>
    </location>
</feature>
<sequence>MPEFVEDPTPVFGLGFPSRVMARSSSTTTCIENSNENLCEKPAANTGITIPVVLGCVNMKKLRSEDQNDAHKSWDFGMTMNQAGVQGARPKRKSVFGLNGEKTPGQRQLSIDMNLSSPYLLPPEIHNSRDTLSTLARSIHENEDPYRPVTSYGASDGASLRSYQKDTRAKSPGVPPPYPDKETQPFSVAVPKSSLVKDSFAKETMADIDSVKKSRFDNSVTVTELQIPATAASRLSQPSTPVSPRPRDLDLPKLASPQSEAGEELFIYDKPAPVIHDDARNRADSVPNSRSNHQSSAGQFAFNVTSIPDMPQDDGELRLAGPQQSQEDRGRAQHRRQSSEYPPEEGAAQPSGLDLPRTENRRLSVGFRPLPPDEIIESEDPETRANRIRSFYKEYFEDSKPDMAEYNQHYPPNGLPAQYRNAAAKGGPQSPPNPSDSGAYFDPNSNTFVMPYAQPVSRRAMTPPPSGSRFPAGGRPRFGPGHHGSLGGMSPGMRPGSSASNIRSGSSLGPRPSPGPRKPAAPLAPPPALLTLPTPSKLTDDGLSLLGAIDFAPPPTIAEHVSGRPQSPMGERRPYQMKVPASSPLVSAFEEMAVLPSPHVLRKSSTFTGLDFAPPRKFKDPDVMSDAGSIRSNRSGISAAQQVAIRNGAGRISRLPEDTIFTPAAMADQLKPSWNLRT</sequence>
<evidence type="ECO:0000256" key="1">
    <source>
        <dbReference type="SAM" id="MobiDB-lite"/>
    </source>
</evidence>
<dbReference type="eggNOG" id="ENOG502REX9">
    <property type="taxonomic scope" value="Eukaryota"/>
</dbReference>
<feature type="compositionally biased region" description="Polar residues" evidence="1">
    <location>
        <begin position="233"/>
        <end position="242"/>
    </location>
</feature>
<feature type="compositionally biased region" description="Polar residues" evidence="1">
    <location>
        <begin position="286"/>
        <end position="306"/>
    </location>
</feature>
<dbReference type="STRING" id="655863.F0XTK2"/>
<feature type="compositionally biased region" description="Low complexity" evidence="1">
    <location>
        <begin position="491"/>
        <end position="510"/>
    </location>
</feature>
<gene>
    <name evidence="2" type="ORF">CMQ_4389</name>
</gene>
<dbReference type="AlphaFoldDB" id="F0XTK2"/>
<feature type="compositionally biased region" description="Gly residues" evidence="1">
    <location>
        <begin position="481"/>
        <end position="490"/>
    </location>
</feature>
<dbReference type="PANTHER" id="PTHR42088:SF1">
    <property type="entry name" value="YALI0F10131P"/>
    <property type="match status" value="1"/>
</dbReference>
<evidence type="ECO:0000313" key="3">
    <source>
        <dbReference type="Proteomes" id="UP000007796"/>
    </source>
</evidence>
<feature type="region of interest" description="Disordered" evidence="1">
    <location>
        <begin position="139"/>
        <end position="187"/>
    </location>
</feature>
<feature type="compositionally biased region" description="Pro residues" evidence="1">
    <location>
        <begin position="511"/>
        <end position="528"/>
    </location>
</feature>
<accession>F0XTK2</accession>
<dbReference type="InParanoid" id="F0XTK2"/>
<keyword evidence="3" id="KW-1185">Reference proteome</keyword>
<feature type="region of interest" description="Disordered" evidence="1">
    <location>
        <begin position="611"/>
        <end position="630"/>
    </location>
</feature>
<dbReference type="PANTHER" id="PTHR42088">
    <property type="entry name" value="YALI0F10131P"/>
    <property type="match status" value="1"/>
</dbReference>
<dbReference type="OrthoDB" id="5417135at2759"/>
<organism evidence="3">
    <name type="scientific">Grosmannia clavigera (strain kw1407 / UAMH 11150)</name>
    <name type="common">Blue stain fungus</name>
    <name type="synonym">Graphiocladiella clavigera</name>
    <dbReference type="NCBI Taxonomy" id="655863"/>
    <lineage>
        <taxon>Eukaryota</taxon>
        <taxon>Fungi</taxon>
        <taxon>Dikarya</taxon>
        <taxon>Ascomycota</taxon>
        <taxon>Pezizomycotina</taxon>
        <taxon>Sordariomycetes</taxon>
        <taxon>Sordariomycetidae</taxon>
        <taxon>Ophiostomatales</taxon>
        <taxon>Ophiostomataceae</taxon>
        <taxon>Leptographium</taxon>
    </lineage>
</organism>
<feature type="region of interest" description="Disordered" evidence="1">
    <location>
        <begin position="231"/>
        <end position="385"/>
    </location>
</feature>
<dbReference type="RefSeq" id="XP_014168020.1">
    <property type="nucleotide sequence ID" value="XM_014312545.1"/>
</dbReference>